<gene>
    <name evidence="1" type="ORF">W911_11465</name>
</gene>
<proteinExistence type="predicted"/>
<name>V5SH56_9HYPH</name>
<accession>V5SH56</accession>
<dbReference type="Proteomes" id="UP000018542">
    <property type="component" value="Chromosome"/>
</dbReference>
<dbReference type="STRING" id="1029756.W911_11465"/>
<evidence type="ECO:0000313" key="1">
    <source>
        <dbReference type="EMBL" id="AHB50221.1"/>
    </source>
</evidence>
<dbReference type="PATRIC" id="fig|1029756.8.peg.2381"/>
<keyword evidence="2" id="KW-1185">Reference proteome</keyword>
<protein>
    <submittedName>
        <fullName evidence="1">Uncharacterized protein</fullName>
    </submittedName>
</protein>
<organism evidence="1 2">
    <name type="scientific">Hyphomicrobium nitrativorans NL23</name>
    <dbReference type="NCBI Taxonomy" id="1029756"/>
    <lineage>
        <taxon>Bacteria</taxon>
        <taxon>Pseudomonadati</taxon>
        <taxon>Pseudomonadota</taxon>
        <taxon>Alphaproteobacteria</taxon>
        <taxon>Hyphomicrobiales</taxon>
        <taxon>Hyphomicrobiaceae</taxon>
        <taxon>Hyphomicrobium</taxon>
    </lineage>
</organism>
<dbReference type="EMBL" id="CP006912">
    <property type="protein sequence ID" value="AHB50221.1"/>
    <property type="molecule type" value="Genomic_DNA"/>
</dbReference>
<reference evidence="1 2" key="1">
    <citation type="journal article" date="2014" name="Genome Announc.">
        <title>Complete Genome Sequence of Hyphomicrobium nitrativorans Strain NL23, a Denitrifying Bacterium Isolated from Biofilm of a Methanol-Fed Denitrification System Treating Seawater at the Montreal Biodome.</title>
        <authorList>
            <person name="Martineau C."/>
            <person name="Villeneuve C."/>
            <person name="Mauffrey F."/>
            <person name="Villemur R."/>
        </authorList>
    </citation>
    <scope>NUCLEOTIDE SEQUENCE [LARGE SCALE GENOMIC DNA]</scope>
    <source>
        <strain evidence="1">NL23</strain>
    </source>
</reference>
<dbReference type="HOGENOM" id="CLU_1600475_0_0_5"/>
<evidence type="ECO:0000313" key="2">
    <source>
        <dbReference type="Proteomes" id="UP000018542"/>
    </source>
</evidence>
<sequence length="166" mass="18748">MLGPAPHHVVNVGTKHERLRLSRALDLHLHGDERRVGHRDVDLFYGRHEIGPIVRVAPQHARKELHHRRAADRASLILPASVSQDFEPDVAAVRRIPALHRRRSLALRVLQKICKPVHAVIPSRSLRARNIGCATSFANTRPDQAKNAPERLPFQRNKGDFPTCLT</sequence>
<dbReference type="KEGG" id="hni:W911_11465"/>
<dbReference type="AlphaFoldDB" id="V5SH56"/>